<dbReference type="Proteomes" id="UP000559256">
    <property type="component" value="Unassembled WGS sequence"/>
</dbReference>
<dbReference type="AlphaFoldDB" id="A0A8H5GI78"/>
<reference evidence="1 2" key="1">
    <citation type="journal article" date="2020" name="ISME J.">
        <title>Uncovering the hidden diversity of litter-decomposition mechanisms in mushroom-forming fungi.</title>
        <authorList>
            <person name="Floudas D."/>
            <person name="Bentzer J."/>
            <person name="Ahren D."/>
            <person name="Johansson T."/>
            <person name="Persson P."/>
            <person name="Tunlid A."/>
        </authorList>
    </citation>
    <scope>NUCLEOTIDE SEQUENCE [LARGE SCALE GENOMIC DNA]</scope>
    <source>
        <strain evidence="1 2">CBS 291.85</strain>
    </source>
</reference>
<evidence type="ECO:0000313" key="2">
    <source>
        <dbReference type="Proteomes" id="UP000559256"/>
    </source>
</evidence>
<protein>
    <submittedName>
        <fullName evidence="1">Uncharacterized protein</fullName>
    </submittedName>
</protein>
<evidence type="ECO:0000313" key="1">
    <source>
        <dbReference type="EMBL" id="KAF5365432.1"/>
    </source>
</evidence>
<proteinExistence type="predicted"/>
<comment type="caution">
    <text evidence="1">The sequence shown here is derived from an EMBL/GenBank/DDBJ whole genome shotgun (WGS) entry which is preliminary data.</text>
</comment>
<dbReference type="EMBL" id="JAACJM010000027">
    <property type="protein sequence ID" value="KAF5365432.1"/>
    <property type="molecule type" value="Genomic_DNA"/>
</dbReference>
<gene>
    <name evidence="1" type="ORF">D9758_010854</name>
</gene>
<keyword evidence="2" id="KW-1185">Reference proteome</keyword>
<organism evidence="1 2">
    <name type="scientific">Tetrapyrgos nigripes</name>
    <dbReference type="NCBI Taxonomy" id="182062"/>
    <lineage>
        <taxon>Eukaryota</taxon>
        <taxon>Fungi</taxon>
        <taxon>Dikarya</taxon>
        <taxon>Basidiomycota</taxon>
        <taxon>Agaricomycotina</taxon>
        <taxon>Agaricomycetes</taxon>
        <taxon>Agaricomycetidae</taxon>
        <taxon>Agaricales</taxon>
        <taxon>Marasmiineae</taxon>
        <taxon>Marasmiaceae</taxon>
        <taxon>Tetrapyrgos</taxon>
    </lineage>
</organism>
<sequence>MPVARWLRVEEDFGSGVAVDAGAGGCSSGSYHLSSNHNNGGKSEGTSVKGEEWSERVFCNVFKDFGTFSYRRYVTANASRSTVTSYSHRHPSTYTNSFITTHWLPIPYYRREQGVRECLTRIGFMCLDKIDRNGPARLDILGVRLDGCTMYLAGLFGSVTPVFLSCWSLV</sequence>
<accession>A0A8H5GI78</accession>
<name>A0A8H5GI78_9AGAR</name>